<dbReference type="EMBL" id="VZPB01000004">
    <property type="protein sequence ID" value="KAB0584703.1"/>
    <property type="molecule type" value="Genomic_DNA"/>
</dbReference>
<accession>A0A643FFY1</accession>
<feature type="domain" description="Phosphoribosyl-dephospho-CoA transferase MdcG C-terminal" evidence="3">
    <location>
        <begin position="101"/>
        <end position="216"/>
    </location>
</feature>
<evidence type="ECO:0000256" key="1">
    <source>
        <dbReference type="ARBA" id="ARBA00022679"/>
    </source>
</evidence>
<dbReference type="Pfam" id="PF20866">
    <property type="entry name" value="MdcG_N"/>
    <property type="match status" value="1"/>
</dbReference>
<gene>
    <name evidence="5" type="primary">mdcG</name>
    <name evidence="5" type="ORF">F7Q92_02400</name>
</gene>
<evidence type="ECO:0000259" key="4">
    <source>
        <dbReference type="Pfam" id="PF20866"/>
    </source>
</evidence>
<comment type="caution">
    <text evidence="5">The sequence shown here is derived from an EMBL/GenBank/DDBJ whole genome shotgun (WGS) entry which is preliminary data.</text>
</comment>
<organism evidence="5 6">
    <name type="scientific">Ideonella dechloratans</name>
    <dbReference type="NCBI Taxonomy" id="36863"/>
    <lineage>
        <taxon>Bacteria</taxon>
        <taxon>Pseudomonadati</taxon>
        <taxon>Pseudomonadota</taxon>
        <taxon>Betaproteobacteria</taxon>
        <taxon>Burkholderiales</taxon>
        <taxon>Sphaerotilaceae</taxon>
        <taxon>Ideonella</taxon>
    </lineage>
</organism>
<name>A0A643FFY1_IDEDE</name>
<sequence>MRALQRHQLLRLRDSAWLRLLADTANLSAHPSARSALTLWARHGHPVVVSRQTPGLPADTPLAAGLPAPLSLGRARIALALRADEVLFTDAFPLAAEVLPTLAPSQRPGWQALCAQLDALEVPARVYGSHGWQQLTGLAYVRPGSDLDLLLPVSTPEQADAVVRVLATAPAGLPRLDGELLWPDGAAVAWREWAAWRAGQVGALLVRRIDGVDLVEEWPCHSLQCA</sequence>
<proteinExistence type="predicted"/>
<dbReference type="GO" id="GO:0016779">
    <property type="term" value="F:nucleotidyltransferase activity"/>
    <property type="evidence" value="ECO:0007669"/>
    <property type="project" value="UniProtKB-KW"/>
</dbReference>
<keyword evidence="2" id="KW-0548">Nucleotidyltransferase</keyword>
<evidence type="ECO:0000259" key="3">
    <source>
        <dbReference type="Pfam" id="PF10620"/>
    </source>
</evidence>
<dbReference type="InterPro" id="IPR049180">
    <property type="entry name" value="MdcG_C"/>
</dbReference>
<evidence type="ECO:0000313" key="6">
    <source>
        <dbReference type="Proteomes" id="UP000430120"/>
    </source>
</evidence>
<dbReference type="AlphaFoldDB" id="A0A643FFY1"/>
<dbReference type="Proteomes" id="UP000430120">
    <property type="component" value="Unassembled WGS sequence"/>
</dbReference>
<dbReference type="OrthoDB" id="8562329at2"/>
<dbReference type="RefSeq" id="WP_151122349.1">
    <property type="nucleotide sequence ID" value="NZ_CP088082.1"/>
</dbReference>
<protein>
    <submittedName>
        <fullName evidence="5">Malonate decarboxylase holo-[acyl-carrier-protein] synthase</fullName>
    </submittedName>
</protein>
<reference evidence="5 6" key="1">
    <citation type="submission" date="2019-09" db="EMBL/GenBank/DDBJ databases">
        <title>Draft genome sequences of 48 bacterial type strains from the CCUG.</title>
        <authorList>
            <person name="Tunovic T."/>
            <person name="Pineiro-Iglesias B."/>
            <person name="Unosson C."/>
            <person name="Inganas E."/>
            <person name="Ohlen M."/>
            <person name="Cardew S."/>
            <person name="Jensie-Markopoulos S."/>
            <person name="Salva-Serra F."/>
            <person name="Jaen-Luchoro D."/>
            <person name="Karlsson R."/>
            <person name="Svensson-Stadler L."/>
            <person name="Chun J."/>
            <person name="Moore E."/>
        </authorList>
    </citation>
    <scope>NUCLEOTIDE SEQUENCE [LARGE SCALE GENOMIC DNA]</scope>
    <source>
        <strain evidence="5 6">CCUG 30977</strain>
    </source>
</reference>
<keyword evidence="1" id="KW-0808">Transferase</keyword>
<keyword evidence="6" id="KW-1185">Reference proteome</keyword>
<dbReference type="NCBIfam" id="TIGR03135">
    <property type="entry name" value="malonate_mdcG"/>
    <property type="match status" value="1"/>
</dbReference>
<feature type="domain" description="Phosphoribosyl-dephospho-CoA transferase MdcG N-terminal" evidence="4">
    <location>
        <begin position="5"/>
        <end position="86"/>
    </location>
</feature>
<dbReference type="InterPro" id="IPR017557">
    <property type="entry name" value="Holo-ACP_synthase"/>
</dbReference>
<dbReference type="Pfam" id="PF10620">
    <property type="entry name" value="MdcG"/>
    <property type="match status" value="1"/>
</dbReference>
<evidence type="ECO:0000256" key="2">
    <source>
        <dbReference type="ARBA" id="ARBA00022695"/>
    </source>
</evidence>
<evidence type="ECO:0000313" key="5">
    <source>
        <dbReference type="EMBL" id="KAB0584703.1"/>
    </source>
</evidence>
<dbReference type="InterPro" id="IPR048903">
    <property type="entry name" value="MdcG_N"/>
</dbReference>